<dbReference type="AlphaFoldDB" id="A0A1G7ZFB4"/>
<dbReference type="OrthoDB" id="6929199at2"/>
<gene>
    <name evidence="4" type="ORF">SAMN05216377_118106</name>
</gene>
<proteinExistence type="predicted"/>
<dbReference type="GO" id="GO:0003677">
    <property type="term" value="F:DNA binding"/>
    <property type="evidence" value="ECO:0007669"/>
    <property type="project" value="UniProtKB-UniRule"/>
</dbReference>
<evidence type="ECO:0000313" key="5">
    <source>
        <dbReference type="Proteomes" id="UP000198967"/>
    </source>
</evidence>
<sequence length="166" mass="17820">MPDGRRAKGAVRRRALLEATLRVVGRDGVAAVSQRTVAAEADVPPSAVLYYFASVDDLLVTTLREVNDRYCAELAELPSVEALAAHVAALDPAALVAEYELWLLAARRPDLRSELTRWDATVDALAARLAPDRAETVAAALNGLYLRAATTGVDAEAALRVLRTQD</sequence>
<evidence type="ECO:0000256" key="2">
    <source>
        <dbReference type="PROSITE-ProRule" id="PRU00335"/>
    </source>
</evidence>
<dbReference type="SUPFAM" id="SSF46689">
    <property type="entry name" value="Homeodomain-like"/>
    <property type="match status" value="1"/>
</dbReference>
<dbReference type="InterPro" id="IPR009057">
    <property type="entry name" value="Homeodomain-like_sf"/>
</dbReference>
<name>A0A1G7ZFB4_PSEOR</name>
<feature type="DNA-binding region" description="H-T-H motif" evidence="2">
    <location>
        <begin position="33"/>
        <end position="52"/>
    </location>
</feature>
<evidence type="ECO:0000259" key="3">
    <source>
        <dbReference type="PROSITE" id="PS50977"/>
    </source>
</evidence>
<organism evidence="4 5">
    <name type="scientific">Pseudonocardia oroxyli</name>
    <dbReference type="NCBI Taxonomy" id="366584"/>
    <lineage>
        <taxon>Bacteria</taxon>
        <taxon>Bacillati</taxon>
        <taxon>Actinomycetota</taxon>
        <taxon>Actinomycetes</taxon>
        <taxon>Pseudonocardiales</taxon>
        <taxon>Pseudonocardiaceae</taxon>
        <taxon>Pseudonocardia</taxon>
    </lineage>
</organism>
<dbReference type="STRING" id="366584.SAMN05216377_118106"/>
<protein>
    <submittedName>
        <fullName evidence="4">Transcriptional regulator, TetR family</fullName>
    </submittedName>
</protein>
<keyword evidence="1 2" id="KW-0238">DNA-binding</keyword>
<dbReference type="Gene3D" id="1.10.357.10">
    <property type="entry name" value="Tetracycline Repressor, domain 2"/>
    <property type="match status" value="1"/>
</dbReference>
<dbReference type="Pfam" id="PF00440">
    <property type="entry name" value="TetR_N"/>
    <property type="match status" value="1"/>
</dbReference>
<dbReference type="Pfam" id="PF17940">
    <property type="entry name" value="TetR_C_31"/>
    <property type="match status" value="1"/>
</dbReference>
<dbReference type="PROSITE" id="PS50977">
    <property type="entry name" value="HTH_TETR_2"/>
    <property type="match status" value="1"/>
</dbReference>
<dbReference type="InterPro" id="IPR001647">
    <property type="entry name" value="HTH_TetR"/>
</dbReference>
<evidence type="ECO:0000256" key="1">
    <source>
        <dbReference type="ARBA" id="ARBA00023125"/>
    </source>
</evidence>
<keyword evidence="5" id="KW-1185">Reference proteome</keyword>
<dbReference type="RefSeq" id="WP_093089002.1">
    <property type="nucleotide sequence ID" value="NZ_FNBE01000018.1"/>
</dbReference>
<accession>A0A1G7ZFB4</accession>
<dbReference type="InterPro" id="IPR041583">
    <property type="entry name" value="TetR_C_31"/>
</dbReference>
<dbReference type="EMBL" id="FNBE01000018">
    <property type="protein sequence ID" value="SDH06770.1"/>
    <property type="molecule type" value="Genomic_DNA"/>
</dbReference>
<dbReference type="Proteomes" id="UP000198967">
    <property type="component" value="Unassembled WGS sequence"/>
</dbReference>
<reference evidence="4 5" key="1">
    <citation type="submission" date="2016-10" db="EMBL/GenBank/DDBJ databases">
        <authorList>
            <person name="de Groot N.N."/>
        </authorList>
    </citation>
    <scope>NUCLEOTIDE SEQUENCE [LARGE SCALE GENOMIC DNA]</scope>
    <source>
        <strain evidence="4 5">CGMCC 4.3143</strain>
    </source>
</reference>
<feature type="domain" description="HTH tetR-type" evidence="3">
    <location>
        <begin position="10"/>
        <end position="70"/>
    </location>
</feature>
<evidence type="ECO:0000313" key="4">
    <source>
        <dbReference type="EMBL" id="SDH06770.1"/>
    </source>
</evidence>